<dbReference type="Gene3D" id="3.90.180.10">
    <property type="entry name" value="Medium-chain alcohol dehydrogenases, catalytic domain"/>
    <property type="match status" value="1"/>
</dbReference>
<dbReference type="InterPro" id="IPR002328">
    <property type="entry name" value="ADH_Zn_CS"/>
</dbReference>
<dbReference type="InterPro" id="IPR013149">
    <property type="entry name" value="ADH-like_C"/>
</dbReference>
<dbReference type="Pfam" id="PF00107">
    <property type="entry name" value="ADH_zinc_N"/>
    <property type="match status" value="1"/>
</dbReference>
<dbReference type="Pfam" id="PF08240">
    <property type="entry name" value="ADH_N"/>
    <property type="match status" value="1"/>
</dbReference>
<dbReference type="Proteomes" id="UP001600941">
    <property type="component" value="Unassembled WGS sequence"/>
</dbReference>
<proteinExistence type="inferred from homology"/>
<dbReference type="SUPFAM" id="SSF50129">
    <property type="entry name" value="GroES-like"/>
    <property type="match status" value="1"/>
</dbReference>
<evidence type="ECO:0000256" key="2">
    <source>
        <dbReference type="ARBA" id="ARBA00022833"/>
    </source>
</evidence>
<dbReference type="InterPro" id="IPR013154">
    <property type="entry name" value="ADH-like_N"/>
</dbReference>
<comment type="similarity">
    <text evidence="4">Belongs to the zinc-containing alcohol dehydrogenase family.</text>
</comment>
<comment type="cofactor">
    <cofactor evidence="4">
        <name>Zn(2+)</name>
        <dbReference type="ChEBI" id="CHEBI:29105"/>
    </cofactor>
</comment>
<dbReference type="InterPro" id="IPR011032">
    <property type="entry name" value="GroES-like_sf"/>
</dbReference>
<evidence type="ECO:0000256" key="1">
    <source>
        <dbReference type="ARBA" id="ARBA00022723"/>
    </source>
</evidence>
<evidence type="ECO:0000256" key="4">
    <source>
        <dbReference type="RuleBase" id="RU361277"/>
    </source>
</evidence>
<comment type="caution">
    <text evidence="6">The sequence shown here is derived from an EMBL/GenBank/DDBJ whole genome shotgun (WGS) entry which is preliminary data.</text>
</comment>
<dbReference type="SUPFAM" id="SSF51735">
    <property type="entry name" value="NAD(P)-binding Rossmann-fold domains"/>
    <property type="match status" value="1"/>
</dbReference>
<dbReference type="PANTHER" id="PTHR43401">
    <property type="entry name" value="L-THREONINE 3-DEHYDROGENASE"/>
    <property type="match status" value="1"/>
</dbReference>
<dbReference type="PANTHER" id="PTHR43401:SF2">
    <property type="entry name" value="L-THREONINE 3-DEHYDROGENASE"/>
    <property type="match status" value="1"/>
</dbReference>
<keyword evidence="3" id="KW-0560">Oxidoreductase</keyword>
<evidence type="ECO:0000256" key="3">
    <source>
        <dbReference type="ARBA" id="ARBA00023002"/>
    </source>
</evidence>
<evidence type="ECO:0000313" key="7">
    <source>
        <dbReference type="Proteomes" id="UP001600941"/>
    </source>
</evidence>
<dbReference type="InterPro" id="IPR050129">
    <property type="entry name" value="Zn_alcohol_dh"/>
</dbReference>
<dbReference type="SMART" id="SM00829">
    <property type="entry name" value="PKS_ER"/>
    <property type="match status" value="1"/>
</dbReference>
<dbReference type="PROSITE" id="PS00059">
    <property type="entry name" value="ADH_ZINC"/>
    <property type="match status" value="1"/>
</dbReference>
<feature type="domain" description="Enoyl reductase (ER)" evidence="5">
    <location>
        <begin position="8"/>
        <end position="345"/>
    </location>
</feature>
<keyword evidence="2 4" id="KW-0862">Zinc</keyword>
<dbReference type="InterPro" id="IPR036291">
    <property type="entry name" value="NAD(P)-bd_dom_sf"/>
</dbReference>
<sequence>MKAILKAGPEPGIELKDIPIPEPGAGEVLIKVEASAICGTDMHYYHWNQAGQGFASKFNVKWPLVLGHECGGTIVKVGEGVSDRKVGDRVAVETHIPCGKCFNCQNGMAHNCSDMAIYGTSTNGCFAEYALAPAKVTFVIPQEMSFEEAALLEPAGVAMRAVEEACVQPGDTVVVNGCGPIGLLAVLILKAGNAARVIASDLDDYRLNLAEKLGAITINPTKENPVEKIQMLTKDRGGADIVLETSGAVPAYKTIFDFIRLEGRLITVGHPGGQVPIDIAGNINTKGLSVKGIFGRRIWETWWNVSSLISSGKINVMDVVTHKFTLDECQQAFEQSAKGSGKILFVNK</sequence>
<name>A0ABQ0BZC6_9FIRM</name>
<protein>
    <submittedName>
        <fullName evidence="6">L-threonine 3-dehydrogenase</fullName>
    </submittedName>
</protein>
<dbReference type="InterPro" id="IPR020843">
    <property type="entry name" value="ER"/>
</dbReference>
<evidence type="ECO:0000259" key="5">
    <source>
        <dbReference type="SMART" id="SM00829"/>
    </source>
</evidence>
<reference evidence="6 7" key="1">
    <citation type="submission" date="2024-04" db="EMBL/GenBank/DDBJ databases">
        <title>Defined microbial consortia suppress multidrug-resistant proinflammatory Enterobacteriaceae via ecological control.</title>
        <authorList>
            <person name="Furuichi M."/>
            <person name="Kawaguchi T."/>
            <person name="Pust M."/>
            <person name="Yasuma K."/>
            <person name="Plichta D."/>
            <person name="Hasegawa N."/>
            <person name="Ohya T."/>
            <person name="Bhattarai S."/>
            <person name="Sasajima S."/>
            <person name="Aoto Y."/>
            <person name="Tuganbaev T."/>
            <person name="Yaginuma M."/>
            <person name="Ueda M."/>
            <person name="Okahashi N."/>
            <person name="Amafuji K."/>
            <person name="Kiridooshi Y."/>
            <person name="Sugita K."/>
            <person name="Strazar M."/>
            <person name="Skelly A."/>
            <person name="Suda W."/>
            <person name="Hattori M."/>
            <person name="Nakamoto N."/>
            <person name="Caballero S."/>
            <person name="Norman J."/>
            <person name="Olle B."/>
            <person name="Tanoue T."/>
            <person name="Arita M."/>
            <person name="Bucci V."/>
            <person name="Atarashi K."/>
            <person name="Xavier R."/>
            <person name="Honda K."/>
        </authorList>
    </citation>
    <scope>NUCLEOTIDE SEQUENCE [LARGE SCALE GENOMIC DNA]</scope>
    <source>
        <strain evidence="7">k34-0107-D12</strain>
    </source>
</reference>
<dbReference type="EMBL" id="BAABZQ010000001">
    <property type="protein sequence ID" value="GAA6501897.1"/>
    <property type="molecule type" value="Genomic_DNA"/>
</dbReference>
<evidence type="ECO:0000313" key="6">
    <source>
        <dbReference type="EMBL" id="GAA6501897.1"/>
    </source>
</evidence>
<gene>
    <name evidence="6" type="primary">tdh</name>
    <name evidence="6" type="ORF">K340107D12_47130</name>
</gene>
<dbReference type="RefSeq" id="WP_227209791.1">
    <property type="nucleotide sequence ID" value="NZ_BAABZQ010000001.1"/>
</dbReference>
<organism evidence="6 7">
    <name type="scientific">Blautia parvula</name>
    <dbReference type="NCBI Taxonomy" id="2877527"/>
    <lineage>
        <taxon>Bacteria</taxon>
        <taxon>Bacillati</taxon>
        <taxon>Bacillota</taxon>
        <taxon>Clostridia</taxon>
        <taxon>Lachnospirales</taxon>
        <taxon>Lachnospiraceae</taxon>
        <taxon>Blautia</taxon>
    </lineage>
</organism>
<accession>A0ABQ0BZC6</accession>
<keyword evidence="7" id="KW-1185">Reference proteome</keyword>
<keyword evidence="1 4" id="KW-0479">Metal-binding</keyword>
<dbReference type="Gene3D" id="3.40.50.720">
    <property type="entry name" value="NAD(P)-binding Rossmann-like Domain"/>
    <property type="match status" value="1"/>
</dbReference>